<dbReference type="InterPro" id="IPR000182">
    <property type="entry name" value="GNAT_dom"/>
</dbReference>
<evidence type="ECO:0000259" key="1">
    <source>
        <dbReference type="Pfam" id="PF00583"/>
    </source>
</evidence>
<dbReference type="AlphaFoldDB" id="A0A6G3ZWC2"/>
<accession>A0A6G3ZWC2</accession>
<protein>
    <submittedName>
        <fullName evidence="2">GNAT family N-acetyltransferase</fullName>
    </submittedName>
</protein>
<dbReference type="SUPFAM" id="SSF55729">
    <property type="entry name" value="Acyl-CoA N-acyltransferases (Nat)"/>
    <property type="match status" value="1"/>
</dbReference>
<dbReference type="GO" id="GO:0016747">
    <property type="term" value="F:acyltransferase activity, transferring groups other than amino-acyl groups"/>
    <property type="evidence" value="ECO:0007669"/>
    <property type="project" value="InterPro"/>
</dbReference>
<proteinExistence type="predicted"/>
<dbReference type="InterPro" id="IPR016181">
    <property type="entry name" value="Acyl_CoA_acyltransferase"/>
</dbReference>
<dbReference type="CDD" id="cd04301">
    <property type="entry name" value="NAT_SF"/>
    <property type="match status" value="1"/>
</dbReference>
<name>A0A6G3ZWC2_9BACL</name>
<dbReference type="EMBL" id="JAAIKC010000001">
    <property type="protein sequence ID" value="NEW05871.1"/>
    <property type="molecule type" value="Genomic_DNA"/>
</dbReference>
<comment type="caution">
    <text evidence="2">The sequence shown here is derived from an EMBL/GenBank/DDBJ whole genome shotgun (WGS) entry which is preliminary data.</text>
</comment>
<dbReference type="Gene3D" id="3.40.630.30">
    <property type="match status" value="1"/>
</dbReference>
<feature type="domain" description="N-acetyltransferase" evidence="1">
    <location>
        <begin position="3"/>
        <end position="36"/>
    </location>
</feature>
<gene>
    <name evidence="2" type="ORF">GK047_07560</name>
</gene>
<keyword evidence="2" id="KW-0808">Transferase</keyword>
<sequence>MKDACYLQDLFVNEAARGHGVARALIERVAQSARGAERPQREYCVERTPLPV</sequence>
<dbReference type="Pfam" id="PF00583">
    <property type="entry name" value="Acetyltransf_1"/>
    <property type="match status" value="1"/>
</dbReference>
<reference evidence="2" key="1">
    <citation type="submission" date="2020-02" db="EMBL/GenBank/DDBJ databases">
        <authorList>
            <person name="Shen X.-R."/>
            <person name="Zhang Y.-X."/>
        </authorList>
    </citation>
    <scope>NUCLEOTIDE SEQUENCE</scope>
    <source>
        <strain evidence="2">SYP-B3998</strain>
    </source>
</reference>
<organism evidence="2">
    <name type="scientific">Paenibacillus sp. SYP-B3998</name>
    <dbReference type="NCBI Taxonomy" id="2678564"/>
    <lineage>
        <taxon>Bacteria</taxon>
        <taxon>Bacillati</taxon>
        <taxon>Bacillota</taxon>
        <taxon>Bacilli</taxon>
        <taxon>Bacillales</taxon>
        <taxon>Paenibacillaceae</taxon>
        <taxon>Paenibacillus</taxon>
    </lineage>
</organism>
<evidence type="ECO:0000313" key="2">
    <source>
        <dbReference type="EMBL" id="NEW05871.1"/>
    </source>
</evidence>